<feature type="transmembrane region" description="Helical" evidence="8">
    <location>
        <begin position="389"/>
        <end position="409"/>
    </location>
</feature>
<evidence type="ECO:0000256" key="3">
    <source>
        <dbReference type="ARBA" id="ARBA00022553"/>
    </source>
</evidence>
<sequence>MYSYAQDAKPDAYQDSLQTIIDSNVSKTLKKDALFLLGEHLVQRDPDRAENIANKLQEAYIKSTDSSAVIRNNYIFAASHRWQGDYKTALDYYQSIYNYSKRKKDSIDMAKSGHFIGTINMFLGNNVISQNHLIEVASIYDKLGTAEQKADINNSLAGFYLNMDQIEKGKDKYLLALEQYEKLNDSAGMASANANLGMLYTELGEFDKAEMHLMKQKALNSVFPTLREMGFHYDFLGVLRQEQGRLNDAYQEHLKALKIRENLSSTYNLCESKLNMGEVLIKLKRYPEAISHLKDVFSYDEHQSLYQQQAAYQLLSEAYEKNGDYKSSLINFKAFKRLSDSIYSEESIEIIAEKDARYNQQKKDAEITLLNKEKELSETKLSRSKSIQLISLVALLLLSIAAIALYQLYRKIKSKNNTISKALSDRELLLHETHHRVKNNLQMISSLLNLQSKYVEDPKALEALQNGRNRVQSMAILHKNLYTGEDLTTVNIQSYFEGLVDSIFSSYHKTGKEITATVKAKDIVLDIEKVIHIGLIVNELVTNSLKHAFNSVEANLEPKIQIEMTETAMNYNLVVFDNGVGISEKIIKRGKEETFGQRLIRSLTQKLKATIETNNTHGTHISITIPKTNKAAR</sequence>
<dbReference type="SUPFAM" id="SSF48452">
    <property type="entry name" value="TPR-like"/>
    <property type="match status" value="2"/>
</dbReference>
<dbReference type="SUPFAM" id="SSF55874">
    <property type="entry name" value="ATPase domain of HSP90 chaperone/DNA topoisomerase II/histidine kinase"/>
    <property type="match status" value="1"/>
</dbReference>
<evidence type="ECO:0000256" key="6">
    <source>
        <dbReference type="ARBA" id="ARBA00022777"/>
    </source>
</evidence>
<dbReference type="PANTHER" id="PTHR41523:SF8">
    <property type="entry name" value="ETHYLENE RESPONSE SENSOR PROTEIN"/>
    <property type="match status" value="1"/>
</dbReference>
<dbReference type="Gene3D" id="3.30.565.10">
    <property type="entry name" value="Histidine kinase-like ATPase, C-terminal domain"/>
    <property type="match status" value="1"/>
</dbReference>
<dbReference type="Pfam" id="PF02518">
    <property type="entry name" value="HATPase_c"/>
    <property type="match status" value="1"/>
</dbReference>
<keyword evidence="5" id="KW-0547">Nucleotide-binding</keyword>
<gene>
    <name evidence="10" type="ORF">GCM10009431_00520</name>
</gene>
<dbReference type="EC" id="2.7.13.3" evidence="2"/>
<dbReference type="Gene3D" id="3.30.450.20">
    <property type="entry name" value="PAS domain"/>
    <property type="match status" value="1"/>
</dbReference>
<keyword evidence="6" id="KW-0418">Kinase</keyword>
<dbReference type="SMART" id="SM00028">
    <property type="entry name" value="TPR"/>
    <property type="match status" value="4"/>
</dbReference>
<keyword evidence="3" id="KW-0597">Phosphoprotein</keyword>
<comment type="catalytic activity">
    <reaction evidence="1">
        <text>ATP + protein L-histidine = ADP + protein N-phospho-L-histidine.</text>
        <dbReference type="EC" id="2.7.13.3"/>
    </reaction>
</comment>
<evidence type="ECO:0000256" key="7">
    <source>
        <dbReference type="ARBA" id="ARBA00022840"/>
    </source>
</evidence>
<comment type="caution">
    <text evidence="10">The sequence shown here is derived from an EMBL/GenBank/DDBJ whole genome shotgun (WGS) entry which is preliminary data.</text>
</comment>
<evidence type="ECO:0000313" key="11">
    <source>
        <dbReference type="Proteomes" id="UP001500736"/>
    </source>
</evidence>
<dbReference type="PANTHER" id="PTHR41523">
    <property type="entry name" value="TWO-COMPONENT SYSTEM SENSOR PROTEIN"/>
    <property type="match status" value="1"/>
</dbReference>
<keyword evidence="8" id="KW-0472">Membrane</keyword>
<dbReference type="InterPro" id="IPR003594">
    <property type="entry name" value="HATPase_dom"/>
</dbReference>
<dbReference type="PROSITE" id="PS50109">
    <property type="entry name" value="HIS_KIN"/>
    <property type="match status" value="1"/>
</dbReference>
<dbReference type="SMART" id="SM00387">
    <property type="entry name" value="HATPase_c"/>
    <property type="match status" value="1"/>
</dbReference>
<keyword evidence="8" id="KW-0812">Transmembrane</keyword>
<name>A0ABN1JCD0_9FLAO</name>
<dbReference type="EMBL" id="BAAAGF010000001">
    <property type="protein sequence ID" value="GAA0735510.1"/>
    <property type="molecule type" value="Genomic_DNA"/>
</dbReference>
<evidence type="ECO:0000259" key="9">
    <source>
        <dbReference type="PROSITE" id="PS50109"/>
    </source>
</evidence>
<evidence type="ECO:0000256" key="5">
    <source>
        <dbReference type="ARBA" id="ARBA00022741"/>
    </source>
</evidence>
<evidence type="ECO:0000256" key="8">
    <source>
        <dbReference type="SAM" id="Phobius"/>
    </source>
</evidence>
<dbReference type="Proteomes" id="UP001500736">
    <property type="component" value="Unassembled WGS sequence"/>
</dbReference>
<dbReference type="InterPro" id="IPR036890">
    <property type="entry name" value="HATPase_C_sf"/>
</dbReference>
<reference evidence="10 11" key="1">
    <citation type="journal article" date="2019" name="Int. J. Syst. Evol. Microbiol.">
        <title>The Global Catalogue of Microorganisms (GCM) 10K type strain sequencing project: providing services to taxonomists for standard genome sequencing and annotation.</title>
        <authorList>
            <consortium name="The Broad Institute Genomics Platform"/>
            <consortium name="The Broad Institute Genome Sequencing Center for Infectious Disease"/>
            <person name="Wu L."/>
            <person name="Ma J."/>
        </authorList>
    </citation>
    <scope>NUCLEOTIDE SEQUENCE [LARGE SCALE GENOMIC DNA]</scope>
    <source>
        <strain evidence="10 11">JCM 15976</strain>
    </source>
</reference>
<dbReference type="Pfam" id="PF07568">
    <property type="entry name" value="HisKA_2"/>
    <property type="match status" value="1"/>
</dbReference>
<dbReference type="Pfam" id="PF13424">
    <property type="entry name" value="TPR_12"/>
    <property type="match status" value="1"/>
</dbReference>
<feature type="domain" description="Histidine kinase" evidence="9">
    <location>
        <begin position="432"/>
        <end position="629"/>
    </location>
</feature>
<accession>A0ABN1JCD0</accession>
<organism evidence="10 11">
    <name type="scientific">Gaetbulibacter jejuensis</name>
    <dbReference type="NCBI Taxonomy" id="584607"/>
    <lineage>
        <taxon>Bacteria</taxon>
        <taxon>Pseudomonadati</taxon>
        <taxon>Bacteroidota</taxon>
        <taxon>Flavobacteriia</taxon>
        <taxon>Flavobacteriales</taxon>
        <taxon>Flavobacteriaceae</taxon>
        <taxon>Gaetbulibacter</taxon>
    </lineage>
</organism>
<dbReference type="InterPro" id="IPR011990">
    <property type="entry name" value="TPR-like_helical_dom_sf"/>
</dbReference>
<keyword evidence="4" id="KW-0808">Transferase</keyword>
<dbReference type="InterPro" id="IPR019734">
    <property type="entry name" value="TPR_rpt"/>
</dbReference>
<evidence type="ECO:0000313" key="10">
    <source>
        <dbReference type="EMBL" id="GAA0735510.1"/>
    </source>
</evidence>
<evidence type="ECO:0000256" key="4">
    <source>
        <dbReference type="ARBA" id="ARBA00022679"/>
    </source>
</evidence>
<evidence type="ECO:0000256" key="2">
    <source>
        <dbReference type="ARBA" id="ARBA00012438"/>
    </source>
</evidence>
<keyword evidence="8" id="KW-1133">Transmembrane helix</keyword>
<protein>
    <recommendedName>
        <fullName evidence="2">histidine kinase</fullName>
        <ecNumber evidence="2">2.7.13.3</ecNumber>
    </recommendedName>
</protein>
<proteinExistence type="predicted"/>
<dbReference type="InterPro" id="IPR011495">
    <property type="entry name" value="Sig_transdc_His_kin_sub2_dim/P"/>
</dbReference>
<keyword evidence="7" id="KW-0067">ATP-binding</keyword>
<evidence type="ECO:0000256" key="1">
    <source>
        <dbReference type="ARBA" id="ARBA00000085"/>
    </source>
</evidence>
<keyword evidence="11" id="KW-1185">Reference proteome</keyword>
<dbReference type="InterPro" id="IPR005467">
    <property type="entry name" value="His_kinase_dom"/>
</dbReference>
<dbReference type="Gene3D" id="1.25.40.10">
    <property type="entry name" value="Tetratricopeptide repeat domain"/>
    <property type="match status" value="2"/>
</dbReference>